<evidence type="ECO:0000313" key="1">
    <source>
        <dbReference type="EMBL" id="GBM37501.1"/>
    </source>
</evidence>
<keyword evidence="2" id="KW-1185">Reference proteome</keyword>
<accession>A0A4Y2F8E7</accession>
<gene>
    <name evidence="1" type="ORF">AVEN_224388_1</name>
</gene>
<dbReference type="Proteomes" id="UP000499080">
    <property type="component" value="Unassembled WGS sequence"/>
</dbReference>
<comment type="caution">
    <text evidence="1">The sequence shown here is derived from an EMBL/GenBank/DDBJ whole genome shotgun (WGS) entry which is preliminary data.</text>
</comment>
<dbReference type="EMBL" id="BGPR01000842">
    <property type="protein sequence ID" value="GBM37501.1"/>
    <property type="molecule type" value="Genomic_DNA"/>
</dbReference>
<reference evidence="1 2" key="1">
    <citation type="journal article" date="2019" name="Sci. Rep.">
        <title>Orb-weaving spider Araneus ventricosus genome elucidates the spidroin gene catalogue.</title>
        <authorList>
            <person name="Kono N."/>
            <person name="Nakamura H."/>
            <person name="Ohtoshi R."/>
            <person name="Moran D.A.P."/>
            <person name="Shinohara A."/>
            <person name="Yoshida Y."/>
            <person name="Fujiwara M."/>
            <person name="Mori M."/>
            <person name="Tomita M."/>
            <person name="Arakawa K."/>
        </authorList>
    </citation>
    <scope>NUCLEOTIDE SEQUENCE [LARGE SCALE GENOMIC DNA]</scope>
</reference>
<organism evidence="1 2">
    <name type="scientific">Araneus ventricosus</name>
    <name type="common">Orbweaver spider</name>
    <name type="synonym">Epeira ventricosa</name>
    <dbReference type="NCBI Taxonomy" id="182803"/>
    <lineage>
        <taxon>Eukaryota</taxon>
        <taxon>Metazoa</taxon>
        <taxon>Ecdysozoa</taxon>
        <taxon>Arthropoda</taxon>
        <taxon>Chelicerata</taxon>
        <taxon>Arachnida</taxon>
        <taxon>Araneae</taxon>
        <taxon>Araneomorphae</taxon>
        <taxon>Entelegynae</taxon>
        <taxon>Araneoidea</taxon>
        <taxon>Araneidae</taxon>
        <taxon>Araneus</taxon>
    </lineage>
</organism>
<dbReference type="AlphaFoldDB" id="A0A4Y2F8E7"/>
<sequence length="94" mass="10485">MGTQEVLKPENSQRSLPIYGINIIPPFPIFLESIIRDISFGSFFGYTGCDHVTASANISTPSPRVKDPDLQAWPTHIFFGSVSVKKSFVIWLVE</sequence>
<name>A0A4Y2F8E7_ARAVE</name>
<evidence type="ECO:0000313" key="2">
    <source>
        <dbReference type="Proteomes" id="UP000499080"/>
    </source>
</evidence>
<protein>
    <submittedName>
        <fullName evidence="1">Uncharacterized protein</fullName>
    </submittedName>
</protein>
<proteinExistence type="predicted"/>